<accession>A0A3B3Z6G6</accession>
<reference evidence="14" key="2">
    <citation type="submission" date="2025-09" db="UniProtKB">
        <authorList>
            <consortium name="Ensembl"/>
        </authorList>
    </citation>
    <scope>IDENTIFICATION</scope>
</reference>
<evidence type="ECO:0000256" key="11">
    <source>
        <dbReference type="ARBA" id="ARBA00046836"/>
    </source>
</evidence>
<dbReference type="Pfam" id="PF00612">
    <property type="entry name" value="IQ"/>
    <property type="match status" value="1"/>
</dbReference>
<evidence type="ECO:0000256" key="7">
    <source>
        <dbReference type="ARBA" id="ARBA00023069"/>
    </source>
</evidence>
<evidence type="ECO:0000256" key="8">
    <source>
        <dbReference type="ARBA" id="ARBA00023212"/>
    </source>
</evidence>
<dbReference type="InterPro" id="IPR000048">
    <property type="entry name" value="IQ_motif_EF-hand-BS"/>
</dbReference>
<dbReference type="PROSITE" id="PS50096">
    <property type="entry name" value="IQ"/>
    <property type="match status" value="1"/>
</dbReference>
<organism evidence="14 15">
    <name type="scientific">Periophthalmus magnuspinnatus</name>
    <dbReference type="NCBI Taxonomy" id="409849"/>
    <lineage>
        <taxon>Eukaryota</taxon>
        <taxon>Metazoa</taxon>
        <taxon>Chordata</taxon>
        <taxon>Craniata</taxon>
        <taxon>Vertebrata</taxon>
        <taxon>Euteleostomi</taxon>
        <taxon>Actinopterygii</taxon>
        <taxon>Neopterygii</taxon>
        <taxon>Teleostei</taxon>
        <taxon>Neoteleostei</taxon>
        <taxon>Acanthomorphata</taxon>
        <taxon>Gobiaria</taxon>
        <taxon>Gobiiformes</taxon>
        <taxon>Gobioidei</taxon>
        <taxon>Gobiidae</taxon>
        <taxon>Oxudercinae</taxon>
        <taxon>Periophthalmus</taxon>
    </lineage>
</organism>
<evidence type="ECO:0000256" key="5">
    <source>
        <dbReference type="ARBA" id="ARBA00022490"/>
    </source>
</evidence>
<comment type="similarity">
    <text evidence="3">Belongs to the DRC10 family.</text>
</comment>
<evidence type="ECO:0000256" key="2">
    <source>
        <dbReference type="ARBA" id="ARBA00004611"/>
    </source>
</evidence>
<evidence type="ECO:0000256" key="6">
    <source>
        <dbReference type="ARBA" id="ARBA00022846"/>
    </source>
</evidence>
<comment type="subcellular location">
    <subcellularLocation>
        <location evidence="2">Cytoplasm</location>
        <location evidence="2">Cytoskeleton</location>
        <location evidence="2">Flagellum axoneme</location>
    </subcellularLocation>
</comment>
<evidence type="ECO:0000256" key="4">
    <source>
        <dbReference type="ARBA" id="ARBA00021752"/>
    </source>
</evidence>
<evidence type="ECO:0000256" key="13">
    <source>
        <dbReference type="SAM" id="MobiDB-lite"/>
    </source>
</evidence>
<dbReference type="Ensembl" id="ENSPMGT00000000200.1">
    <property type="protein sequence ID" value="ENSPMGP00000000187.1"/>
    <property type="gene ID" value="ENSPMGG00000000199.1"/>
</dbReference>
<proteinExistence type="inferred from homology"/>
<keyword evidence="6" id="KW-0282">Flagellum</keyword>
<keyword evidence="12" id="KW-0175">Coiled coil</keyword>
<protein>
    <recommendedName>
        <fullName evidence="4">Dynein regulatory complex protein 10</fullName>
    </recommendedName>
    <alternativeName>
        <fullName evidence="10">IQ domain-containing protein D</fullName>
    </alternativeName>
</protein>
<sequence length="341" mass="39345">MSRDVITQPMKPNLLPSGSQNSNLRKTSIIFNQKPKEIVHLKQEQQLLSILEKGLNQVEVALTFQPDRVADIKDISLCRALQTHQLLCDRLERAEEQGRKVVKGGSDAQFKSEFKKSYKKLLRCFRDAPVDFAQIKQGLDGEMGKAEQVLYENLKTIIHCTLEEEKQEEALLKIKPFQDPKSEAALDERIASVTKQINCKASMDKLKIPQMWDTQTIFQVLKHGVIQIAKHFKIMNWDVMKSTLMTFQADLEAKEAELHKIEEEQRSLEKLLTALEGEYNEIVAKRLLAEENMIEERRILQLKTKAAIMIQAWWRGYCIRKAMKNKAKKKGKKGKGKKKLM</sequence>
<evidence type="ECO:0000256" key="3">
    <source>
        <dbReference type="ARBA" id="ARBA00009071"/>
    </source>
</evidence>
<dbReference type="AlphaFoldDB" id="A0A3B3Z6G6"/>
<evidence type="ECO:0000313" key="15">
    <source>
        <dbReference type="Proteomes" id="UP000261520"/>
    </source>
</evidence>
<comment type="subunit">
    <text evidence="11">Component of the nexin-dynein regulatory complex (N-DRC). Interacts with CFAP52.</text>
</comment>
<dbReference type="SMART" id="SM00015">
    <property type="entry name" value="IQ"/>
    <property type="match status" value="1"/>
</dbReference>
<dbReference type="Proteomes" id="UP000261520">
    <property type="component" value="Unplaced"/>
</dbReference>
<dbReference type="Gene3D" id="1.20.5.190">
    <property type="match status" value="1"/>
</dbReference>
<evidence type="ECO:0000256" key="12">
    <source>
        <dbReference type="SAM" id="Coils"/>
    </source>
</evidence>
<feature type="coiled-coil region" evidence="12">
    <location>
        <begin position="244"/>
        <end position="281"/>
    </location>
</feature>
<keyword evidence="9" id="KW-0966">Cell projection</keyword>
<name>A0A3B3Z6G6_9GOBI</name>
<keyword evidence="15" id="KW-1185">Reference proteome</keyword>
<keyword evidence="7" id="KW-0969">Cilium</keyword>
<dbReference type="STRING" id="409849.ENSPMGP00000000187"/>
<evidence type="ECO:0000256" key="1">
    <source>
        <dbReference type="ARBA" id="ARBA00003029"/>
    </source>
</evidence>
<reference evidence="14" key="1">
    <citation type="submission" date="2025-08" db="UniProtKB">
        <authorList>
            <consortium name="Ensembl"/>
        </authorList>
    </citation>
    <scope>IDENTIFICATION</scope>
</reference>
<evidence type="ECO:0000256" key="9">
    <source>
        <dbReference type="ARBA" id="ARBA00023273"/>
    </source>
</evidence>
<keyword evidence="8" id="KW-0206">Cytoskeleton</keyword>
<evidence type="ECO:0000313" key="14">
    <source>
        <dbReference type="Ensembl" id="ENSPMGP00000000187.1"/>
    </source>
</evidence>
<dbReference type="PANTHER" id="PTHR31598:SF1">
    <property type="entry name" value="DYNEIN REGULATORY COMPLEX PROTEIN 10"/>
    <property type="match status" value="1"/>
</dbReference>
<dbReference type="PANTHER" id="PTHR31598">
    <property type="entry name" value="IQ DOMAIN-CONTAINING PROTEIN D"/>
    <property type="match status" value="1"/>
</dbReference>
<keyword evidence="5" id="KW-0963">Cytoplasm</keyword>
<feature type="region of interest" description="Disordered" evidence="13">
    <location>
        <begin position="1"/>
        <end position="21"/>
    </location>
</feature>
<dbReference type="InterPro" id="IPR042815">
    <property type="entry name" value="DRC10"/>
</dbReference>
<evidence type="ECO:0000256" key="10">
    <source>
        <dbReference type="ARBA" id="ARBA00032180"/>
    </source>
</evidence>
<comment type="function">
    <text evidence="1">Component of the nexin-dynein regulatory complex (N-DRC), a key regulator of ciliary/flagellar motility which maintains the alignment and integrity of the distal axoneme and regulates microtubule sliding in motile axonemes.</text>
</comment>